<dbReference type="Gene3D" id="1.10.10.10">
    <property type="entry name" value="Winged helix-like DNA-binding domain superfamily/Winged helix DNA-binding domain"/>
    <property type="match status" value="1"/>
</dbReference>
<comment type="caution">
    <text evidence="1">The sequence shown here is derived from an EMBL/GenBank/DDBJ whole genome shotgun (WGS) entry which is preliminary data.</text>
</comment>
<evidence type="ECO:0000313" key="1">
    <source>
        <dbReference type="EMBL" id="MBP5835981.1"/>
    </source>
</evidence>
<dbReference type="InterPro" id="IPR016032">
    <property type="entry name" value="Sig_transdc_resp-reg_C-effctor"/>
</dbReference>
<dbReference type="Proteomes" id="UP001195571">
    <property type="component" value="Unassembled WGS sequence"/>
</dbReference>
<proteinExistence type="predicted"/>
<keyword evidence="2" id="KW-1185">Reference proteome</keyword>
<dbReference type="SUPFAM" id="SSF46894">
    <property type="entry name" value="C-terminal effector domain of the bipartite response regulators"/>
    <property type="match status" value="1"/>
</dbReference>
<reference evidence="1" key="1">
    <citation type="submission" date="2021-04" db="EMBL/GenBank/DDBJ databases">
        <title>Genomic features of Candidatus Phytoplasma meliae isolate ChTYXIII (1SrXIII-G).</title>
        <authorList>
            <person name="Fernandez F.D."/>
            <person name="Conci L.R."/>
        </authorList>
    </citation>
    <scope>NUCLEOTIDE SEQUENCE [LARGE SCALE GENOMIC DNA]</scope>
    <source>
        <strain evidence="1">ChTYXIII-Mo</strain>
    </source>
</reference>
<dbReference type="RefSeq" id="WP_203552243.1">
    <property type="nucleotide sequence ID" value="NZ_JACAOD020000007.1"/>
</dbReference>
<gene>
    <name evidence="1" type="ORF">CHTY_001945</name>
</gene>
<evidence type="ECO:0000313" key="2">
    <source>
        <dbReference type="Proteomes" id="UP001195571"/>
    </source>
</evidence>
<name>A0ABS5CYD1_9MOLU</name>
<dbReference type="EMBL" id="JACAOD020000007">
    <property type="protein sequence ID" value="MBP5835981.1"/>
    <property type="molecule type" value="Genomic_DNA"/>
</dbReference>
<dbReference type="InterPro" id="IPR036388">
    <property type="entry name" value="WH-like_DNA-bd_sf"/>
</dbReference>
<organism evidence="1 2">
    <name type="scientific">Candidatus Phytoplasma meliae</name>
    <dbReference type="NCBI Taxonomy" id="1848402"/>
    <lineage>
        <taxon>Bacteria</taxon>
        <taxon>Bacillati</taxon>
        <taxon>Mycoplasmatota</taxon>
        <taxon>Mollicutes</taxon>
        <taxon>Acholeplasmatales</taxon>
        <taxon>Acholeplasmataceae</taxon>
        <taxon>Candidatus Phytoplasma</taxon>
        <taxon>16SrXIII (Mexican periwinkle virescence group)</taxon>
    </lineage>
</organism>
<accession>A0ABS5CYD1</accession>
<sequence length="99" mass="11367">MKQSQHEKTIAIINKMLTPTEKQIAILSFGFNLNNEIGSREFSYEFMPSTLTDQQIAKKLNLSIQTIKNQKTIILRKLKNSHSIQHLTSKISQPPTKEN</sequence>
<protein>
    <submittedName>
        <fullName evidence="1">Response regulator transcription factor</fullName>
    </submittedName>
</protein>